<dbReference type="AlphaFoldDB" id="A0A382H3I3"/>
<dbReference type="CDD" id="cd16964">
    <property type="entry name" value="YqgF"/>
    <property type="match status" value="1"/>
</dbReference>
<feature type="non-terminal residue" evidence="1">
    <location>
        <position position="1"/>
    </location>
</feature>
<dbReference type="EMBL" id="UINC01058898">
    <property type="protein sequence ID" value="SVB81685.1"/>
    <property type="molecule type" value="Genomic_DNA"/>
</dbReference>
<proteinExistence type="predicted"/>
<sequence length="89" mass="9899">PMNMDGTESAMAKTVQTFAEKIEDRTGCNVIKWDERLTSAAAERAMAEMGRSPKGHKTEIDRIAATIILQGYLDYLRHAENSKIDGRDA</sequence>
<dbReference type="GO" id="GO:0005829">
    <property type="term" value="C:cytosol"/>
    <property type="evidence" value="ECO:0007669"/>
    <property type="project" value="TreeGrafter"/>
</dbReference>
<dbReference type="Pfam" id="PF03652">
    <property type="entry name" value="RuvX"/>
    <property type="match status" value="1"/>
</dbReference>
<evidence type="ECO:0000313" key="1">
    <source>
        <dbReference type="EMBL" id="SVB81685.1"/>
    </source>
</evidence>
<accession>A0A382H3I3</accession>
<dbReference type="NCBIfam" id="TIGR00250">
    <property type="entry name" value="RNAse_H_YqgF"/>
    <property type="match status" value="1"/>
</dbReference>
<evidence type="ECO:0008006" key="2">
    <source>
        <dbReference type="Google" id="ProtNLM"/>
    </source>
</evidence>
<dbReference type="GO" id="GO:0000967">
    <property type="term" value="P:rRNA 5'-end processing"/>
    <property type="evidence" value="ECO:0007669"/>
    <property type="project" value="TreeGrafter"/>
</dbReference>
<name>A0A382H3I3_9ZZZZ</name>
<dbReference type="PANTHER" id="PTHR33317">
    <property type="entry name" value="POLYNUCLEOTIDYL TRANSFERASE, RIBONUCLEASE H-LIKE SUPERFAMILY PROTEIN"/>
    <property type="match status" value="1"/>
</dbReference>
<protein>
    <recommendedName>
        <fullName evidence="2">YqgF/RNase H-like domain-containing protein</fullName>
    </recommendedName>
</protein>
<organism evidence="1">
    <name type="scientific">marine metagenome</name>
    <dbReference type="NCBI Taxonomy" id="408172"/>
    <lineage>
        <taxon>unclassified sequences</taxon>
        <taxon>metagenomes</taxon>
        <taxon>ecological metagenomes</taxon>
    </lineage>
</organism>
<dbReference type="InterPro" id="IPR037027">
    <property type="entry name" value="YqgF/RNaseH-like_dom_sf"/>
</dbReference>
<gene>
    <name evidence="1" type="ORF">METZ01_LOCUS234539</name>
</gene>
<dbReference type="InterPro" id="IPR005227">
    <property type="entry name" value="YqgF"/>
</dbReference>
<dbReference type="Gene3D" id="3.30.420.140">
    <property type="entry name" value="YqgF/RNase H-like domain"/>
    <property type="match status" value="1"/>
</dbReference>
<reference evidence="1" key="1">
    <citation type="submission" date="2018-05" db="EMBL/GenBank/DDBJ databases">
        <authorList>
            <person name="Lanie J.A."/>
            <person name="Ng W.-L."/>
            <person name="Kazmierczak K.M."/>
            <person name="Andrzejewski T.M."/>
            <person name="Davidsen T.M."/>
            <person name="Wayne K.J."/>
            <person name="Tettelin H."/>
            <person name="Glass J.I."/>
            <person name="Rusch D."/>
            <person name="Podicherti R."/>
            <person name="Tsui H.-C.T."/>
            <person name="Winkler M.E."/>
        </authorList>
    </citation>
    <scope>NUCLEOTIDE SEQUENCE</scope>
</reference>
<dbReference type="SUPFAM" id="SSF53098">
    <property type="entry name" value="Ribonuclease H-like"/>
    <property type="match status" value="1"/>
</dbReference>
<dbReference type="PANTHER" id="PTHR33317:SF4">
    <property type="entry name" value="POLYNUCLEOTIDYL TRANSFERASE, RIBONUCLEASE H-LIKE SUPERFAMILY PROTEIN"/>
    <property type="match status" value="1"/>
</dbReference>
<dbReference type="InterPro" id="IPR012337">
    <property type="entry name" value="RNaseH-like_sf"/>
</dbReference>